<dbReference type="InterPro" id="IPR036866">
    <property type="entry name" value="RibonucZ/Hydroxyglut_hydro"/>
</dbReference>
<evidence type="ECO:0000256" key="1">
    <source>
        <dbReference type="ARBA" id="ARBA00007749"/>
    </source>
</evidence>
<dbReference type="HOGENOM" id="CLU_071024_0_0_6"/>
<evidence type="ECO:0000256" key="2">
    <source>
        <dbReference type="ARBA" id="ARBA00022723"/>
    </source>
</evidence>
<evidence type="ECO:0000256" key="5">
    <source>
        <dbReference type="SAM" id="SignalP"/>
    </source>
</evidence>
<dbReference type="CDD" id="cd07730">
    <property type="entry name" value="metallo-hydrolase-like_MBL-fold"/>
    <property type="match status" value="1"/>
</dbReference>
<comment type="similarity">
    <text evidence="1">Belongs to the metallo-beta-lactamase superfamily.</text>
</comment>
<reference evidence="7 8" key="1">
    <citation type="submission" date="2013-03" db="EMBL/GenBank/DDBJ databases">
        <authorList>
            <person name="Linke B."/>
        </authorList>
    </citation>
    <scope>NUCLEOTIDE SEQUENCE [LARGE SCALE GENOMIC DNA]</scope>
    <source>
        <strain evidence="7 8">B13</strain>
    </source>
</reference>
<dbReference type="SUPFAM" id="SSF56281">
    <property type="entry name" value="Metallo-hydrolase/oxidoreductase"/>
    <property type="match status" value="1"/>
</dbReference>
<feature type="chain" id="PRO_5001533327" description="Metallo-beta-lactamase domain-containing protein" evidence="5">
    <location>
        <begin position="22"/>
        <end position="288"/>
    </location>
</feature>
<dbReference type="eggNOG" id="COG0491">
    <property type="taxonomic scope" value="Bacteria"/>
</dbReference>
<evidence type="ECO:0000256" key="3">
    <source>
        <dbReference type="ARBA" id="ARBA00022801"/>
    </source>
</evidence>
<accession>A0A024HKJ9</accession>
<proteinExistence type="inferred from homology"/>
<keyword evidence="8" id="KW-1185">Reference proteome</keyword>
<organism evidence="7 8">
    <name type="scientific">Pseudomonas knackmussii (strain DSM 6978 / CCUG 54928 / LMG 23759 / B13)</name>
    <dbReference type="NCBI Taxonomy" id="1301098"/>
    <lineage>
        <taxon>Bacteria</taxon>
        <taxon>Pseudomonadati</taxon>
        <taxon>Pseudomonadota</taxon>
        <taxon>Gammaproteobacteria</taxon>
        <taxon>Pseudomonadales</taxon>
        <taxon>Pseudomonadaceae</taxon>
        <taxon>Pseudomonas</taxon>
    </lineage>
</organism>
<dbReference type="GO" id="GO:0016787">
    <property type="term" value="F:hydrolase activity"/>
    <property type="evidence" value="ECO:0007669"/>
    <property type="project" value="UniProtKB-KW"/>
</dbReference>
<evidence type="ECO:0000259" key="6">
    <source>
        <dbReference type="SMART" id="SM00849"/>
    </source>
</evidence>
<sequence length="288" mass="32027">MRLSHLLLALSLGLSSLPALADGLRFAVVRTSGVTTLDALTVADGSWTEKVRMNHMAVLIQHHAATLLFDTGLGSQAEAQFRQDMPWWDKPLFRFGQVSPVRDQLAGSGIRIDRILLSHAHWDHASGLSDFPDVPVWAPYAEIDYAHIATPPAVFPSEFSASTRWHPYAFSPTPFLAFDESLDLFGDGSLVLVPMPGHTPGSVGLFITLENGRRYFFSGDTSWRLKGFSGPRQKFWASSRLVDQNREQTLAQLAKVHEMLIAHPEITVIPAHDADAQDRLGYYPQWVQ</sequence>
<evidence type="ECO:0000256" key="4">
    <source>
        <dbReference type="ARBA" id="ARBA00022833"/>
    </source>
</evidence>
<dbReference type="OrthoDB" id="5443440at2"/>
<keyword evidence="4" id="KW-0862">Zinc</keyword>
<dbReference type="PANTHER" id="PTHR42978">
    <property type="entry name" value="QUORUM-QUENCHING LACTONASE YTNP-RELATED-RELATED"/>
    <property type="match status" value="1"/>
</dbReference>
<dbReference type="InterPro" id="IPR001279">
    <property type="entry name" value="Metallo-B-lactamas"/>
</dbReference>
<dbReference type="KEGG" id="pkc:PKB_3812"/>
<protein>
    <recommendedName>
        <fullName evidence="6">Metallo-beta-lactamase domain-containing protein</fullName>
    </recommendedName>
</protein>
<evidence type="ECO:0000313" key="7">
    <source>
        <dbReference type="EMBL" id="CDF85149.1"/>
    </source>
</evidence>
<keyword evidence="5" id="KW-0732">Signal</keyword>
<keyword evidence="2" id="KW-0479">Metal-binding</keyword>
<dbReference type="PATRIC" id="fig|1301098.3.peg.3821"/>
<dbReference type="InterPro" id="IPR051013">
    <property type="entry name" value="MBL_superfamily_lactonases"/>
</dbReference>
<feature type="domain" description="Metallo-beta-lactamase" evidence="6">
    <location>
        <begin position="54"/>
        <end position="272"/>
    </location>
</feature>
<dbReference type="GO" id="GO:0046872">
    <property type="term" value="F:metal ion binding"/>
    <property type="evidence" value="ECO:0007669"/>
    <property type="project" value="UniProtKB-KW"/>
</dbReference>
<dbReference type="STRING" id="1301098.PKB_3812"/>
<name>A0A024HKJ9_PSEKB</name>
<dbReference type="RefSeq" id="WP_043253512.1">
    <property type="nucleotide sequence ID" value="NZ_HG322950.1"/>
</dbReference>
<feature type="signal peptide" evidence="5">
    <location>
        <begin position="1"/>
        <end position="21"/>
    </location>
</feature>
<dbReference type="SMART" id="SM00849">
    <property type="entry name" value="Lactamase_B"/>
    <property type="match status" value="1"/>
</dbReference>
<dbReference type="Gene3D" id="3.60.15.10">
    <property type="entry name" value="Ribonuclease Z/Hydroxyacylglutathione hydrolase-like"/>
    <property type="match status" value="1"/>
</dbReference>
<evidence type="ECO:0000313" key="8">
    <source>
        <dbReference type="Proteomes" id="UP000025241"/>
    </source>
</evidence>
<dbReference type="Proteomes" id="UP000025241">
    <property type="component" value="Chromosome I"/>
</dbReference>
<keyword evidence="3" id="KW-0378">Hydrolase</keyword>
<dbReference type="Pfam" id="PF00753">
    <property type="entry name" value="Lactamase_B"/>
    <property type="match status" value="1"/>
</dbReference>
<dbReference type="AlphaFoldDB" id="A0A024HKJ9"/>
<gene>
    <name evidence="7" type="ORF">PKB_3812</name>
</gene>
<dbReference type="EMBL" id="HG322950">
    <property type="protein sequence ID" value="CDF85149.1"/>
    <property type="molecule type" value="Genomic_DNA"/>
</dbReference>
<reference evidence="7 8" key="2">
    <citation type="submission" date="2014-05" db="EMBL/GenBank/DDBJ databases">
        <title>Genome sequence of the 3-chlorobenzoate degrading bacterium Pseudomonas knackmussii B13 shows multiple evidence for horizontal gene transfer.</title>
        <authorList>
            <person name="Miyazaki R."/>
            <person name="Bertelli C."/>
            <person name="Falquet L."/>
            <person name="Robinson-Rechavi M."/>
            <person name="Gharib W."/>
            <person name="Roy S."/>
            <person name="Van der Meer J.R."/>
        </authorList>
    </citation>
    <scope>NUCLEOTIDE SEQUENCE [LARGE SCALE GENOMIC DNA]</scope>
    <source>
        <strain evidence="7 8">B13</strain>
    </source>
</reference>
<dbReference type="PANTHER" id="PTHR42978:SF3">
    <property type="entry name" value="BLR3078 PROTEIN"/>
    <property type="match status" value="1"/>
</dbReference>